<evidence type="ECO:0008006" key="3">
    <source>
        <dbReference type="Google" id="ProtNLM"/>
    </source>
</evidence>
<dbReference type="PANTHER" id="PTHR37742">
    <property type="entry name" value="OS01G0810200 PROTEIN"/>
    <property type="match status" value="1"/>
</dbReference>
<reference evidence="1 2" key="1">
    <citation type="submission" date="2021-05" db="EMBL/GenBank/DDBJ databases">
        <title>Genome Assembly of Synthetic Allotetraploid Brassica napus Reveals Homoeologous Exchanges between Subgenomes.</title>
        <authorList>
            <person name="Davis J.T."/>
        </authorList>
    </citation>
    <scope>NUCLEOTIDE SEQUENCE [LARGE SCALE GENOMIC DNA]</scope>
    <source>
        <strain evidence="2">cv. Da-Ae</strain>
        <tissue evidence="1">Seedling</tissue>
    </source>
</reference>
<sequence>MANEPSRTRDCHLTLLSSHPSLDCFSIHVGDHQLGETTYTHSCNETLVIWGAKTKFRLENHKVEKGYAQVLILERMKQQYWLNSSGMAHALVNVDPVRSTFFIGCQDSSIYAEQLRYSDYKNMERSIILSCLV</sequence>
<organism evidence="1 2">
    <name type="scientific">Brassica napus</name>
    <name type="common">Rape</name>
    <dbReference type="NCBI Taxonomy" id="3708"/>
    <lineage>
        <taxon>Eukaryota</taxon>
        <taxon>Viridiplantae</taxon>
        <taxon>Streptophyta</taxon>
        <taxon>Embryophyta</taxon>
        <taxon>Tracheophyta</taxon>
        <taxon>Spermatophyta</taxon>
        <taxon>Magnoliopsida</taxon>
        <taxon>eudicotyledons</taxon>
        <taxon>Gunneridae</taxon>
        <taxon>Pentapetalae</taxon>
        <taxon>rosids</taxon>
        <taxon>malvids</taxon>
        <taxon>Brassicales</taxon>
        <taxon>Brassicaceae</taxon>
        <taxon>Brassiceae</taxon>
        <taxon>Brassica</taxon>
    </lineage>
</organism>
<accession>A0ABQ8CR98</accession>
<gene>
    <name evidence="1" type="ORF">HID58_026506</name>
</gene>
<proteinExistence type="predicted"/>
<dbReference type="PANTHER" id="PTHR37742:SF1">
    <property type="entry name" value="OS01G0810200 PROTEIN"/>
    <property type="match status" value="1"/>
</dbReference>
<name>A0ABQ8CR98_BRANA</name>
<dbReference type="EMBL" id="JAGKQM010000007">
    <property type="protein sequence ID" value="KAH0918846.1"/>
    <property type="molecule type" value="Genomic_DNA"/>
</dbReference>
<evidence type="ECO:0000313" key="2">
    <source>
        <dbReference type="Proteomes" id="UP000824890"/>
    </source>
</evidence>
<dbReference type="Proteomes" id="UP000824890">
    <property type="component" value="Unassembled WGS sequence"/>
</dbReference>
<evidence type="ECO:0000313" key="1">
    <source>
        <dbReference type="EMBL" id="KAH0918846.1"/>
    </source>
</evidence>
<comment type="caution">
    <text evidence="1">The sequence shown here is derived from an EMBL/GenBank/DDBJ whole genome shotgun (WGS) entry which is preliminary data.</text>
</comment>
<keyword evidence="2" id="KW-1185">Reference proteome</keyword>
<protein>
    <recommendedName>
        <fullName evidence="3">Cysteine dioxygenase</fullName>
    </recommendedName>
</protein>